<dbReference type="SMART" id="SM00733">
    <property type="entry name" value="Mterf"/>
    <property type="match status" value="6"/>
</dbReference>
<evidence type="ECO:0000313" key="5">
    <source>
        <dbReference type="Proteomes" id="UP000283530"/>
    </source>
</evidence>
<dbReference type="Gene3D" id="1.25.70.10">
    <property type="entry name" value="Transcription termination factor 3, mitochondrial"/>
    <property type="match status" value="2"/>
</dbReference>
<dbReference type="GO" id="GO:0006353">
    <property type="term" value="P:DNA-templated transcription termination"/>
    <property type="evidence" value="ECO:0007669"/>
    <property type="project" value="UniProtKB-KW"/>
</dbReference>
<organism evidence="4 5">
    <name type="scientific">Cinnamomum micranthum f. kanehirae</name>
    <dbReference type="NCBI Taxonomy" id="337451"/>
    <lineage>
        <taxon>Eukaryota</taxon>
        <taxon>Viridiplantae</taxon>
        <taxon>Streptophyta</taxon>
        <taxon>Embryophyta</taxon>
        <taxon>Tracheophyta</taxon>
        <taxon>Spermatophyta</taxon>
        <taxon>Magnoliopsida</taxon>
        <taxon>Magnoliidae</taxon>
        <taxon>Laurales</taxon>
        <taxon>Lauraceae</taxon>
        <taxon>Cinnamomum</taxon>
    </lineage>
</organism>
<dbReference type="PANTHER" id="PTHR13068:SF103">
    <property type="entry name" value="MITOCHONDRIAL TRANSCRIPTION TERMINATION FACTOR FAMILY PROTEIN"/>
    <property type="match status" value="1"/>
</dbReference>
<keyword evidence="3" id="KW-0809">Transit peptide</keyword>
<evidence type="ECO:0000256" key="3">
    <source>
        <dbReference type="ARBA" id="ARBA00022946"/>
    </source>
</evidence>
<dbReference type="InterPro" id="IPR038538">
    <property type="entry name" value="MTERF_sf"/>
</dbReference>
<evidence type="ECO:0000256" key="1">
    <source>
        <dbReference type="ARBA" id="ARBA00007692"/>
    </source>
</evidence>
<dbReference type="GO" id="GO:0003676">
    <property type="term" value="F:nucleic acid binding"/>
    <property type="evidence" value="ECO:0007669"/>
    <property type="project" value="InterPro"/>
</dbReference>
<proteinExistence type="inferred from homology"/>
<comment type="caution">
    <text evidence="4">The sequence shown here is derived from an EMBL/GenBank/DDBJ whole genome shotgun (WGS) entry which is preliminary data.</text>
</comment>
<dbReference type="Pfam" id="PF02536">
    <property type="entry name" value="mTERF"/>
    <property type="match status" value="2"/>
</dbReference>
<dbReference type="OrthoDB" id="764594at2759"/>
<accession>A0A443NZ97</accession>
<evidence type="ECO:0000313" key="4">
    <source>
        <dbReference type="EMBL" id="RWR83829.1"/>
    </source>
</evidence>
<comment type="similarity">
    <text evidence="1">Belongs to the mTERF family.</text>
</comment>
<protein>
    <submittedName>
        <fullName evidence="4">Mitochodrial transcription termination factor-related</fullName>
    </submittedName>
</protein>
<keyword evidence="2" id="KW-0804">Transcription</keyword>
<dbReference type="AlphaFoldDB" id="A0A443NZ97"/>
<dbReference type="PANTHER" id="PTHR13068">
    <property type="entry name" value="CGI-12 PROTEIN-RELATED"/>
    <property type="match status" value="1"/>
</dbReference>
<keyword evidence="2" id="KW-0805">Transcription regulation</keyword>
<gene>
    <name evidence="4" type="ORF">CKAN_01260300</name>
</gene>
<dbReference type="FunFam" id="1.25.70.10:FF:000019">
    <property type="entry name" value="mTERF family protein"/>
    <property type="match status" value="1"/>
</dbReference>
<reference evidence="4 5" key="1">
    <citation type="journal article" date="2019" name="Nat. Plants">
        <title>Stout camphor tree genome fills gaps in understanding of flowering plant genome evolution.</title>
        <authorList>
            <person name="Chaw S.M."/>
            <person name="Liu Y.C."/>
            <person name="Wu Y.W."/>
            <person name="Wang H.Y."/>
            <person name="Lin C.I."/>
            <person name="Wu C.S."/>
            <person name="Ke H.M."/>
            <person name="Chang L.Y."/>
            <person name="Hsu C.Y."/>
            <person name="Yang H.T."/>
            <person name="Sudianto E."/>
            <person name="Hsu M.H."/>
            <person name="Wu K.P."/>
            <person name="Wang L.N."/>
            <person name="Leebens-Mack J.H."/>
            <person name="Tsai I.J."/>
        </authorList>
    </citation>
    <scope>NUCLEOTIDE SEQUENCE [LARGE SCALE GENOMIC DNA]</scope>
    <source>
        <strain evidence="5">cv. Chaw 1501</strain>
        <tissue evidence="4">Young leaves</tissue>
    </source>
</reference>
<dbReference type="Proteomes" id="UP000283530">
    <property type="component" value="Unassembled WGS sequence"/>
</dbReference>
<dbReference type="InterPro" id="IPR003690">
    <property type="entry name" value="MTERF"/>
</dbReference>
<keyword evidence="5" id="KW-1185">Reference proteome</keyword>
<sequence length="713" mass="81709">MVTNAHGSILSSPFMVKSRKKSWKVDRAEVESGLPTEAFPQHSHHLVTVENGLMPRSLYRIMIAASGSGLSLFLTFSQDPDSRAAWSTQTESSETDEKWLKTHKTQGGVSCICKMLSKSRKSGILPVVSENFIILRGTHFFNLHKNHTFCSTTPAQIAKIVLAFVSPRNQSFYSTRPAHVAKISLSETNDSHIASRVSRVARTEAQDALFDYLHCTRSLQFTDAEHISKNSPAFLQNLLSKVGDEQDIRKALSRFLRYHPINEFEPFFESMGLRPSEFSPLLPRNLMFLTDDNVLLENFHVLCNYGIPRSKIGKMYMEAKEVFVYDSGVLSSKLQEYEKLGLSKSMIIKLVTCCPLLLIGGVNEVLIRVMEELKCLGIEHDWIGKHLSEKNNYHWDRIFETLGLLNEMGCSKNDFARLLKRHPHFLFDDSGMKIYVLVALLLKLGLEMNEILSLLLHYPRVLSRNFSKNLWHAIHFLSELGMETEDIAKIVRTHPHVLGTCTYLKRPKELLQKLNMGLERLCNMIKEDPRHLTNLASRSKTSLLRVVDYDDNIYLREKTNFLLKMGYVENSDEMTKALKQFRGRGDLLQDRFDCLVDAGLNFHDVCNMIRVAPSVLNQSREVIEMKIYHLVNCLCYPLESVIPFPTYLCYDIERIKLRFSMYKWLSERGVVKSMMALSTILACSEARFVKHLVCLHSEGPEVWERLKNTPSSI</sequence>
<name>A0A443NZ97_9MAGN</name>
<dbReference type="EMBL" id="QPKB01000004">
    <property type="protein sequence ID" value="RWR83829.1"/>
    <property type="molecule type" value="Genomic_DNA"/>
</dbReference>
<evidence type="ECO:0000256" key="2">
    <source>
        <dbReference type="ARBA" id="ARBA00022472"/>
    </source>
</evidence>
<keyword evidence="2" id="KW-0806">Transcription termination</keyword>